<protein>
    <submittedName>
        <fullName evidence="1">Mevalonate kinase</fullName>
    </submittedName>
</protein>
<dbReference type="EMBL" id="FNCW01000002">
    <property type="protein sequence ID" value="SDG45494.1"/>
    <property type="molecule type" value="Genomic_DNA"/>
</dbReference>
<keyword evidence="1" id="KW-0418">Kinase</keyword>
<sequence length="303" mass="34666">MDTQKFYSHGKLLITGEYLVLDGAKALAIPCKFGQHLNVIPSEKDTSRWLSYDHQNRLWLDIEFDLLQVIKTTWKGNNDIENRLFQVFREINRLNPTVFTQNYQFKTHLEFPKTWGLGTSSTLIANLAKWADVNPYALLANTFGGSGYDIACADSDAALVFQLEKGEPQVETAEIPEAIKSYIHFVYLEEKQNSREAIANYKTTRPNGLEKFISEINKITQDFQNVESLEMAQELIDSHEQCLSEILQIKPVQSRLFPDFKGHIKSLGAWGGDFVMVLSEKDPTHYFRNKGLNTILSFEDMSL</sequence>
<reference evidence="1 2" key="1">
    <citation type="submission" date="2016-10" db="EMBL/GenBank/DDBJ databases">
        <authorList>
            <person name="de Groot N.N."/>
        </authorList>
    </citation>
    <scope>NUCLEOTIDE SEQUENCE [LARGE SCALE GENOMIC DNA]</scope>
    <source>
        <strain evidence="1 2">DSM 19803</strain>
    </source>
</reference>
<dbReference type="Gene3D" id="3.30.230.10">
    <property type="match status" value="1"/>
</dbReference>
<accession>A0A1G7UDE0</accession>
<evidence type="ECO:0000313" key="1">
    <source>
        <dbReference type="EMBL" id="SDG45494.1"/>
    </source>
</evidence>
<dbReference type="InterPro" id="IPR020568">
    <property type="entry name" value="Ribosomal_Su5_D2-typ_SF"/>
</dbReference>
<gene>
    <name evidence="1" type="ORF">SAMN04488027_1029</name>
</gene>
<dbReference type="InterPro" id="IPR014721">
    <property type="entry name" value="Ribsml_uS5_D2-typ_fold_subgr"/>
</dbReference>
<dbReference type="GO" id="GO:0016301">
    <property type="term" value="F:kinase activity"/>
    <property type="evidence" value="ECO:0007669"/>
    <property type="project" value="UniProtKB-KW"/>
</dbReference>
<organism evidence="1 2">
    <name type="scientific">Psychroflexus sediminis</name>
    <dbReference type="NCBI Taxonomy" id="470826"/>
    <lineage>
        <taxon>Bacteria</taxon>
        <taxon>Pseudomonadati</taxon>
        <taxon>Bacteroidota</taxon>
        <taxon>Flavobacteriia</taxon>
        <taxon>Flavobacteriales</taxon>
        <taxon>Flavobacteriaceae</taxon>
        <taxon>Psychroflexus</taxon>
    </lineage>
</organism>
<evidence type="ECO:0000313" key="2">
    <source>
        <dbReference type="Proteomes" id="UP000199296"/>
    </source>
</evidence>
<dbReference type="STRING" id="470826.SAMN04488027_1029"/>
<dbReference type="AlphaFoldDB" id="A0A1G7UDE0"/>
<keyword evidence="2" id="KW-1185">Reference proteome</keyword>
<dbReference type="InterPro" id="IPR047765">
    <property type="entry name" value="GHMP_GYDIA-like"/>
</dbReference>
<name>A0A1G7UDE0_9FLAO</name>
<dbReference type="Proteomes" id="UP000199296">
    <property type="component" value="Unassembled WGS sequence"/>
</dbReference>
<dbReference type="OrthoDB" id="5288719at2"/>
<dbReference type="NCBIfam" id="NF040656">
    <property type="entry name" value="GHMP_GYDIA"/>
    <property type="match status" value="1"/>
</dbReference>
<dbReference type="SUPFAM" id="SSF54211">
    <property type="entry name" value="Ribosomal protein S5 domain 2-like"/>
    <property type="match status" value="1"/>
</dbReference>
<proteinExistence type="predicted"/>
<dbReference type="RefSeq" id="WP_093364745.1">
    <property type="nucleotide sequence ID" value="NZ_FNCW01000002.1"/>
</dbReference>
<keyword evidence="1" id="KW-0808">Transferase</keyword>